<gene>
    <name evidence="1" type="ORF">BDK88_3692</name>
    <name evidence="3" type="ORF">SAMN04488694_1456</name>
    <name evidence="2" type="ORF">SAMN05192552_10533</name>
</gene>
<protein>
    <submittedName>
        <fullName evidence="2">Uncharacterized protein</fullName>
    </submittedName>
</protein>
<evidence type="ECO:0000313" key="2">
    <source>
        <dbReference type="EMBL" id="SDD81867.1"/>
    </source>
</evidence>
<evidence type="ECO:0000313" key="6">
    <source>
        <dbReference type="Proteomes" id="UP000324021"/>
    </source>
</evidence>
<evidence type="ECO:0000313" key="5">
    <source>
        <dbReference type="Proteomes" id="UP000291097"/>
    </source>
</evidence>
<proteinExistence type="predicted"/>
<dbReference type="Pfam" id="PF20126">
    <property type="entry name" value="TumE"/>
    <property type="match status" value="1"/>
</dbReference>
<reference evidence="4 6" key="2">
    <citation type="submission" date="2016-10" db="EMBL/GenBank/DDBJ databases">
        <authorList>
            <person name="Varghese N."/>
            <person name="Submissions S."/>
        </authorList>
    </citation>
    <scope>NUCLEOTIDE SEQUENCE [LARGE SCALE GENOMIC DNA]</scope>
    <source>
        <strain evidence="2 6">CDM_1</strain>
        <strain evidence="4">CDM_6</strain>
    </source>
</reference>
<keyword evidence="4" id="KW-1185">Reference proteome</keyword>
<reference evidence="1 5" key="3">
    <citation type="submission" date="2019-02" db="EMBL/GenBank/DDBJ databases">
        <title>Genomic Encyclopedia of Archaeal and Bacterial Type Strains, Phase II (KMG-II): from individual species to whole genera.</title>
        <authorList>
            <person name="Goeker M."/>
        </authorList>
    </citation>
    <scope>NUCLEOTIDE SEQUENCE [LARGE SCALE GENOMIC DNA]</scope>
    <source>
        <strain evidence="1 5">DSM 18328</strain>
    </source>
</reference>
<name>A0A1G6XWR8_9EURY</name>
<reference evidence="3" key="1">
    <citation type="submission" date="2016-10" db="EMBL/GenBank/DDBJ databases">
        <authorList>
            <person name="de Groot N.N."/>
        </authorList>
    </citation>
    <scope>NUCLEOTIDE SEQUENCE [LARGE SCALE GENOMIC DNA]</scope>
    <source>
        <strain evidence="3">CDM_6</strain>
    </source>
</reference>
<organism evidence="2 6">
    <name type="scientific">Natrinema hispanicum</name>
    <dbReference type="NCBI Taxonomy" id="392421"/>
    <lineage>
        <taxon>Archaea</taxon>
        <taxon>Methanobacteriati</taxon>
        <taxon>Methanobacteriota</taxon>
        <taxon>Stenosarchaea group</taxon>
        <taxon>Halobacteria</taxon>
        <taxon>Halobacteriales</taxon>
        <taxon>Natrialbaceae</taxon>
        <taxon>Natrinema</taxon>
    </lineage>
</organism>
<dbReference type="Proteomes" id="UP000199320">
    <property type="component" value="Unassembled WGS sequence"/>
</dbReference>
<evidence type="ECO:0000313" key="3">
    <source>
        <dbReference type="EMBL" id="SEU10166.1"/>
    </source>
</evidence>
<evidence type="ECO:0000313" key="4">
    <source>
        <dbReference type="Proteomes" id="UP000199320"/>
    </source>
</evidence>
<dbReference type="EMBL" id="FMZP01000053">
    <property type="protein sequence ID" value="SDD81867.1"/>
    <property type="molecule type" value="Genomic_DNA"/>
</dbReference>
<dbReference type="EMBL" id="FOIC01000045">
    <property type="protein sequence ID" value="SEU10166.1"/>
    <property type="molecule type" value="Genomic_DNA"/>
</dbReference>
<dbReference type="InterPro" id="IPR045397">
    <property type="entry name" value="TumE-like"/>
</dbReference>
<dbReference type="Proteomes" id="UP000291097">
    <property type="component" value="Unassembled WGS sequence"/>
</dbReference>
<accession>A0A1G6XWR8</accession>
<dbReference type="AlphaFoldDB" id="A0A1G6XWR8"/>
<evidence type="ECO:0000313" key="1">
    <source>
        <dbReference type="EMBL" id="RZV06667.1"/>
    </source>
</evidence>
<dbReference type="EMBL" id="SHMP01000007">
    <property type="protein sequence ID" value="RZV06667.1"/>
    <property type="molecule type" value="Genomic_DNA"/>
</dbReference>
<dbReference type="RefSeq" id="WP_092935798.1">
    <property type="nucleotide sequence ID" value="NZ_FMZP01000053.1"/>
</dbReference>
<sequence length="98" mass="11226">MSDDVTVVRDEIEAYSDGTVARVRVLSVPESEKFPDGIKYAFHYGVAGADDPIIRFDNHHGIHELHLDSEVYETDYPGLQTLYRAWRSALPFAKRTDW</sequence>
<dbReference type="Proteomes" id="UP000324021">
    <property type="component" value="Unassembled WGS sequence"/>
</dbReference>
<dbReference type="OrthoDB" id="294990at2157"/>